<evidence type="ECO:0000313" key="3">
    <source>
        <dbReference type="Proteomes" id="UP000679284"/>
    </source>
</evidence>
<feature type="transmembrane region" description="Helical" evidence="1">
    <location>
        <begin position="52"/>
        <end position="76"/>
    </location>
</feature>
<dbReference type="EMBL" id="CP047289">
    <property type="protein sequence ID" value="QUS35321.1"/>
    <property type="molecule type" value="Genomic_DNA"/>
</dbReference>
<protein>
    <submittedName>
        <fullName evidence="2">Paraquat-inducible protein A</fullName>
    </submittedName>
</protein>
<feature type="transmembrane region" description="Helical" evidence="1">
    <location>
        <begin position="104"/>
        <end position="131"/>
    </location>
</feature>
<dbReference type="KEGG" id="fap:GR316_02945"/>
<accession>A0A8J8SKA8</accession>
<dbReference type="Pfam" id="PF04403">
    <property type="entry name" value="PqiA"/>
    <property type="match status" value="1"/>
</dbReference>
<dbReference type="Proteomes" id="UP000679284">
    <property type="component" value="Chromosome"/>
</dbReference>
<keyword evidence="1" id="KW-0812">Transmembrane</keyword>
<feature type="transmembrane region" description="Helical" evidence="1">
    <location>
        <begin position="152"/>
        <end position="170"/>
    </location>
</feature>
<organism evidence="2 3">
    <name type="scientific">Falsirhodobacter algicola</name>
    <dbReference type="NCBI Taxonomy" id="2692330"/>
    <lineage>
        <taxon>Bacteria</taxon>
        <taxon>Pseudomonadati</taxon>
        <taxon>Pseudomonadota</taxon>
        <taxon>Alphaproteobacteria</taxon>
        <taxon>Rhodobacterales</taxon>
        <taxon>Paracoccaceae</taxon>
        <taxon>Falsirhodobacter</taxon>
    </lineage>
</organism>
<keyword evidence="1" id="KW-1133">Transmembrane helix</keyword>
<feature type="transmembrane region" description="Helical" evidence="1">
    <location>
        <begin position="176"/>
        <end position="194"/>
    </location>
</feature>
<keyword evidence="1" id="KW-0472">Membrane</keyword>
<dbReference type="RefSeq" id="WP_211784568.1">
    <property type="nucleotide sequence ID" value="NZ_CP047289.1"/>
</dbReference>
<dbReference type="AlphaFoldDB" id="A0A8J8SKA8"/>
<reference evidence="2" key="1">
    <citation type="submission" date="2020-01" db="EMBL/GenBank/DDBJ databases">
        <authorList>
            <person name="Yang Y."/>
            <person name="Kwon Y.M."/>
        </authorList>
    </citation>
    <scope>NUCLEOTIDE SEQUENCE</scope>
    <source>
        <strain evidence="2">PG104</strain>
    </source>
</reference>
<dbReference type="InterPro" id="IPR007498">
    <property type="entry name" value="PqiA-like"/>
</dbReference>
<proteinExistence type="predicted"/>
<gene>
    <name evidence="2" type="ORF">GR316_02945</name>
</gene>
<sequence length="214" mass="23478">MRARHEWADVPLEQLRACPHCDALYRLTEVRPRERAQCRRCHSVLIAPRRGAFVRIIALALASAVLLVIALLTPFLDLSAAGMHSDASILDATMAFSEGVLAPLSLACAAFIIVIPAIRLALTLYTLVPLVRGRPAARHAADAFRLAERLRPWSMAEIFVIGVAVALVKVSGLASVTPGVAFWTFAILVIISLWQDSYMDREQIWSAIDRARSA</sequence>
<evidence type="ECO:0000313" key="2">
    <source>
        <dbReference type="EMBL" id="QUS35321.1"/>
    </source>
</evidence>
<name>A0A8J8SKA8_9RHOB</name>
<evidence type="ECO:0000256" key="1">
    <source>
        <dbReference type="SAM" id="Phobius"/>
    </source>
</evidence>
<keyword evidence="3" id="KW-1185">Reference proteome</keyword>